<proteinExistence type="inferred from homology"/>
<dbReference type="OrthoDB" id="9798208at2"/>
<dbReference type="PANTHER" id="PTHR43240">
    <property type="entry name" value="1,4-DIHYDROXY-2-NAPHTHOYL-COA THIOESTERASE 1"/>
    <property type="match status" value="1"/>
</dbReference>
<accession>A0A317EPE1</accession>
<reference evidence="4 5" key="1">
    <citation type="submission" date="2018-05" db="EMBL/GenBank/DDBJ databases">
        <title>Pedobacter paludis sp. nov., isolated from wetland soil.</title>
        <authorList>
            <person name="Zhang Y."/>
            <person name="Wang G."/>
        </authorList>
    </citation>
    <scope>NUCLEOTIDE SEQUENCE [LARGE SCALE GENOMIC DNA]</scope>
    <source>
        <strain evidence="4 5">KCTC22721</strain>
    </source>
</reference>
<dbReference type="NCBIfam" id="TIGR00369">
    <property type="entry name" value="unchar_dom_1"/>
    <property type="match status" value="1"/>
</dbReference>
<dbReference type="GO" id="GO:0005829">
    <property type="term" value="C:cytosol"/>
    <property type="evidence" value="ECO:0007669"/>
    <property type="project" value="TreeGrafter"/>
</dbReference>
<evidence type="ECO:0000313" key="4">
    <source>
        <dbReference type="EMBL" id="PWS27849.1"/>
    </source>
</evidence>
<dbReference type="EMBL" id="QGNZ01000002">
    <property type="protein sequence ID" value="PWS27849.1"/>
    <property type="molecule type" value="Genomic_DNA"/>
</dbReference>
<protein>
    <submittedName>
        <fullName evidence="4">Esterase</fullName>
    </submittedName>
</protein>
<evidence type="ECO:0000313" key="5">
    <source>
        <dbReference type="Proteomes" id="UP000245379"/>
    </source>
</evidence>
<comment type="similarity">
    <text evidence="1">Belongs to the thioesterase PaaI family.</text>
</comment>
<evidence type="ECO:0000256" key="1">
    <source>
        <dbReference type="ARBA" id="ARBA00008324"/>
    </source>
</evidence>
<dbReference type="AlphaFoldDB" id="A0A317EPE1"/>
<dbReference type="CDD" id="cd03443">
    <property type="entry name" value="PaaI_thioesterase"/>
    <property type="match status" value="1"/>
</dbReference>
<keyword evidence="2" id="KW-0378">Hydrolase</keyword>
<evidence type="ECO:0000256" key="2">
    <source>
        <dbReference type="ARBA" id="ARBA00022801"/>
    </source>
</evidence>
<organism evidence="4 5">
    <name type="scientific">Pedobacter yonginense</name>
    <dbReference type="NCBI Taxonomy" id="651869"/>
    <lineage>
        <taxon>Bacteria</taxon>
        <taxon>Pseudomonadati</taxon>
        <taxon>Bacteroidota</taxon>
        <taxon>Sphingobacteriia</taxon>
        <taxon>Sphingobacteriales</taxon>
        <taxon>Sphingobacteriaceae</taxon>
        <taxon>Pedobacter</taxon>
    </lineage>
</organism>
<name>A0A317EPE1_9SPHI</name>
<feature type="domain" description="Thioesterase" evidence="3">
    <location>
        <begin position="51"/>
        <end position="125"/>
    </location>
</feature>
<sequence>MKWFKNFTVDELNNRPKNHLGALLDIRFTEIGQDYIVGTMPVDERTHQPAGILHGGASVVLAETLGSIASYMCIDPEKYVAVGLEVNANHLRPVKSGLVKGVCKPLHVGAKTQVWEIKIYDERGKMNCISRLTVAIINNPNPILAT</sequence>
<dbReference type="InterPro" id="IPR006683">
    <property type="entry name" value="Thioestr_dom"/>
</dbReference>
<dbReference type="PANTHER" id="PTHR43240:SF5">
    <property type="entry name" value="1,4-DIHYDROXY-2-NAPHTHOYL-COA THIOESTERASE 1"/>
    <property type="match status" value="1"/>
</dbReference>
<comment type="caution">
    <text evidence="4">The sequence shown here is derived from an EMBL/GenBank/DDBJ whole genome shotgun (WGS) entry which is preliminary data.</text>
</comment>
<dbReference type="SUPFAM" id="SSF54637">
    <property type="entry name" value="Thioesterase/thiol ester dehydrase-isomerase"/>
    <property type="match status" value="1"/>
</dbReference>
<dbReference type="GO" id="GO:0061522">
    <property type="term" value="F:1,4-dihydroxy-2-naphthoyl-CoA thioesterase activity"/>
    <property type="evidence" value="ECO:0007669"/>
    <property type="project" value="TreeGrafter"/>
</dbReference>
<dbReference type="Proteomes" id="UP000245379">
    <property type="component" value="Unassembled WGS sequence"/>
</dbReference>
<gene>
    <name evidence="4" type="ORF">DHW03_09755</name>
</gene>
<evidence type="ECO:0000259" key="3">
    <source>
        <dbReference type="Pfam" id="PF03061"/>
    </source>
</evidence>
<dbReference type="InterPro" id="IPR003736">
    <property type="entry name" value="PAAI_dom"/>
</dbReference>
<dbReference type="InterPro" id="IPR029069">
    <property type="entry name" value="HotDog_dom_sf"/>
</dbReference>
<keyword evidence="5" id="KW-1185">Reference proteome</keyword>
<dbReference type="Gene3D" id="3.10.129.10">
    <property type="entry name" value="Hotdog Thioesterase"/>
    <property type="match status" value="1"/>
</dbReference>
<dbReference type="Pfam" id="PF03061">
    <property type="entry name" value="4HBT"/>
    <property type="match status" value="1"/>
</dbReference>
<dbReference type="RefSeq" id="WP_109925552.1">
    <property type="nucleotide sequence ID" value="NZ_QGNZ01000002.1"/>
</dbReference>